<keyword evidence="4" id="KW-0378">Hydrolase</keyword>
<keyword evidence="7 9" id="KW-1015">Disulfide bond</keyword>
<dbReference type="InterPro" id="IPR035070">
    <property type="entry name" value="Streptogrisin_prodomain"/>
</dbReference>
<feature type="signal peptide" evidence="10">
    <location>
        <begin position="1"/>
        <end position="24"/>
    </location>
</feature>
<dbReference type="Proteomes" id="UP000316639">
    <property type="component" value="Unassembled WGS sequence"/>
</dbReference>
<feature type="domain" description="Peptidase S1A alpha-lytic prodomain" evidence="11">
    <location>
        <begin position="109"/>
        <end position="164"/>
    </location>
</feature>
<dbReference type="SUPFAM" id="SSF50494">
    <property type="entry name" value="Trypsin-like serine proteases"/>
    <property type="match status" value="1"/>
</dbReference>
<feature type="chain" id="PRO_5022021182" evidence="10">
    <location>
        <begin position="25"/>
        <end position="367"/>
    </location>
</feature>
<evidence type="ECO:0000256" key="2">
    <source>
        <dbReference type="ARBA" id="ARBA00022670"/>
    </source>
</evidence>
<evidence type="ECO:0000256" key="1">
    <source>
        <dbReference type="ARBA" id="ARBA00007664"/>
    </source>
</evidence>
<evidence type="ECO:0000256" key="7">
    <source>
        <dbReference type="ARBA" id="ARBA00023157"/>
    </source>
</evidence>
<dbReference type="InterPro" id="IPR043504">
    <property type="entry name" value="Peptidase_S1_PA_chymotrypsin"/>
</dbReference>
<evidence type="ECO:0000313" key="12">
    <source>
        <dbReference type="EMBL" id="TWP45595.1"/>
    </source>
</evidence>
<comment type="caution">
    <text evidence="12">The sequence shown here is derived from an EMBL/GenBank/DDBJ whole genome shotgun (WGS) entry which is preliminary data.</text>
</comment>
<feature type="disulfide bond" evidence="9">
    <location>
        <begin position="197"/>
        <end position="213"/>
    </location>
</feature>
<reference evidence="12 13" key="1">
    <citation type="submission" date="2019-07" db="EMBL/GenBank/DDBJ databases">
        <title>Lentzea xizangensis sp. nov., isolated from Qinghai-Tibetan Plateau Soils.</title>
        <authorList>
            <person name="Huang J."/>
        </authorList>
    </citation>
    <scope>NUCLEOTIDE SEQUENCE [LARGE SCALE GENOMIC DNA]</scope>
    <source>
        <strain evidence="12 13">FXJ1.1311</strain>
    </source>
</reference>
<evidence type="ECO:0000256" key="4">
    <source>
        <dbReference type="ARBA" id="ARBA00022801"/>
    </source>
</evidence>
<feature type="active site" description="Charge relay system" evidence="8">
    <location>
        <position position="212"/>
    </location>
</feature>
<keyword evidence="13" id="KW-1185">Reference proteome</keyword>
<evidence type="ECO:0000256" key="10">
    <source>
        <dbReference type="SAM" id="SignalP"/>
    </source>
</evidence>
<dbReference type="SUPFAM" id="SSF54806">
    <property type="entry name" value="Alpha-lytic protease prodomain"/>
    <property type="match status" value="1"/>
</dbReference>
<accession>A0A563EH10</accession>
<keyword evidence="5" id="KW-0720">Serine protease</keyword>
<dbReference type="OrthoDB" id="8781117at2"/>
<protein>
    <submittedName>
        <fullName evidence="12">S1 family peptidase</fullName>
    </submittedName>
</protein>
<evidence type="ECO:0000256" key="8">
    <source>
        <dbReference type="PIRSR" id="PIRSR001134-1"/>
    </source>
</evidence>
<dbReference type="InterPro" id="IPR004236">
    <property type="entry name" value="Pept_S1_alpha_lytic"/>
</dbReference>
<dbReference type="Pfam" id="PF02983">
    <property type="entry name" value="Pro_Al_protease"/>
    <property type="match status" value="1"/>
</dbReference>
<dbReference type="GO" id="GO:0006508">
    <property type="term" value="P:proteolysis"/>
    <property type="evidence" value="ECO:0007669"/>
    <property type="project" value="UniProtKB-KW"/>
</dbReference>
<evidence type="ECO:0000259" key="11">
    <source>
        <dbReference type="Pfam" id="PF02983"/>
    </source>
</evidence>
<dbReference type="Gene3D" id="3.30.300.50">
    <property type="match status" value="2"/>
</dbReference>
<dbReference type="AlphaFoldDB" id="A0A563EH10"/>
<sequence length="367" mass="38456">MKRKLIPALLAALTTLSFTVPAQAADLETTIVSPDMSRALQRDLGVTQAEMNLRLAQEASAANTETAARKALGESFAGAWFDPAVGRLVVRTTGKKLDLPGADVRTASRSLKALDAVKAGIDRLGTAPKGVTGWYVDVRSNDVVVTVLENAKDTNAFVAQAKALDPAVRVVETTEQPRTFADVVGAWPYYINNAARCSIGFAVRNGFVTAGHCGGPGARTTSHNNELLGYVNQSIFPGRDMGFVATVGGVNLHPLMYGYDGLYYYVYGSNEMPVGASICRSGSTTGMRCGVVQGKNQTVNYPQGQVFGLTGTNVCAEGGDSGGSWLSANQAQGVTSGGYGNCTSGGATWFQPVNPILGQWGLSLVTA</sequence>
<proteinExistence type="inferred from homology"/>
<gene>
    <name evidence="12" type="ORF">FKR81_38755</name>
</gene>
<evidence type="ECO:0000313" key="13">
    <source>
        <dbReference type="Proteomes" id="UP000316639"/>
    </source>
</evidence>
<organism evidence="12 13">
    <name type="scientific">Lentzea tibetensis</name>
    <dbReference type="NCBI Taxonomy" id="2591470"/>
    <lineage>
        <taxon>Bacteria</taxon>
        <taxon>Bacillati</taxon>
        <taxon>Actinomycetota</taxon>
        <taxon>Actinomycetes</taxon>
        <taxon>Pseudonocardiales</taxon>
        <taxon>Pseudonocardiaceae</taxon>
        <taxon>Lentzea</taxon>
    </lineage>
</organism>
<feature type="active site" description="Charge relay system" evidence="8">
    <location>
        <position position="240"/>
    </location>
</feature>
<name>A0A563EH10_9PSEU</name>
<dbReference type="InterPro" id="IPR037295">
    <property type="entry name" value="Alpha-lytic_protease_prodomain"/>
</dbReference>
<feature type="disulfide bond" evidence="9">
    <location>
        <begin position="315"/>
        <end position="342"/>
    </location>
</feature>
<dbReference type="RefSeq" id="WP_146359681.1">
    <property type="nucleotide sequence ID" value="NZ_VOBR01000040.1"/>
</dbReference>
<dbReference type="PRINTS" id="PR00861">
    <property type="entry name" value="ALYTICPTASE"/>
</dbReference>
<dbReference type="Gene3D" id="2.40.10.10">
    <property type="entry name" value="Trypsin-like serine proteases"/>
    <property type="match status" value="2"/>
</dbReference>
<keyword evidence="2" id="KW-0645">Protease</keyword>
<keyword evidence="6" id="KW-0865">Zymogen</keyword>
<evidence type="ECO:0000256" key="3">
    <source>
        <dbReference type="ARBA" id="ARBA00022729"/>
    </source>
</evidence>
<dbReference type="InterPro" id="IPR009003">
    <property type="entry name" value="Peptidase_S1_PA"/>
</dbReference>
<evidence type="ECO:0000256" key="5">
    <source>
        <dbReference type="ARBA" id="ARBA00022825"/>
    </source>
</evidence>
<evidence type="ECO:0000256" key="6">
    <source>
        <dbReference type="ARBA" id="ARBA00023145"/>
    </source>
</evidence>
<dbReference type="CDD" id="cd21112">
    <property type="entry name" value="alphaLP-like"/>
    <property type="match status" value="1"/>
</dbReference>
<keyword evidence="3 10" id="KW-0732">Signal</keyword>
<dbReference type="GO" id="GO:0005576">
    <property type="term" value="C:extracellular region"/>
    <property type="evidence" value="ECO:0007669"/>
    <property type="project" value="InterPro"/>
</dbReference>
<dbReference type="InterPro" id="IPR001316">
    <property type="entry name" value="Pept_S1A_streptogrisin"/>
</dbReference>
<dbReference type="GO" id="GO:0004252">
    <property type="term" value="F:serine-type endopeptidase activity"/>
    <property type="evidence" value="ECO:0007669"/>
    <property type="project" value="InterPro"/>
</dbReference>
<evidence type="ECO:0000256" key="9">
    <source>
        <dbReference type="PIRSR" id="PIRSR001134-2"/>
    </source>
</evidence>
<dbReference type="PIRSF" id="PIRSF001134">
    <property type="entry name" value="Streptogrisin"/>
    <property type="match status" value="1"/>
</dbReference>
<comment type="similarity">
    <text evidence="1">Belongs to the peptidase S1 family.</text>
</comment>
<feature type="active site" description="Charge relay system" evidence="8">
    <location>
        <position position="321"/>
    </location>
</feature>
<feature type="disulfide bond" evidence="9">
    <location>
        <begin position="279"/>
        <end position="289"/>
    </location>
</feature>
<dbReference type="EMBL" id="VOBR01000040">
    <property type="protein sequence ID" value="TWP45595.1"/>
    <property type="molecule type" value="Genomic_DNA"/>
</dbReference>